<comment type="similarity">
    <text evidence="2 11">Belongs to the DHHC palmitoyltransferase family.</text>
</comment>
<feature type="transmembrane region" description="Helical" evidence="11">
    <location>
        <begin position="289"/>
        <end position="318"/>
    </location>
</feature>
<comment type="caution">
    <text evidence="14">The sequence shown here is derived from an EMBL/GenBank/DDBJ whole genome shotgun (WGS) entry which is preliminary data.</text>
</comment>
<feature type="compositionally biased region" description="Basic and acidic residues" evidence="12">
    <location>
        <begin position="70"/>
        <end position="80"/>
    </location>
</feature>
<organism evidence="14 15">
    <name type="scientific">Coccomyxa subellipsoidea</name>
    <dbReference type="NCBI Taxonomy" id="248742"/>
    <lineage>
        <taxon>Eukaryota</taxon>
        <taxon>Viridiplantae</taxon>
        <taxon>Chlorophyta</taxon>
        <taxon>core chlorophytes</taxon>
        <taxon>Trebouxiophyceae</taxon>
        <taxon>Trebouxiophyceae incertae sedis</taxon>
        <taxon>Coccomyxaceae</taxon>
        <taxon>Coccomyxa</taxon>
    </lineage>
</organism>
<feature type="region of interest" description="Disordered" evidence="12">
    <location>
        <begin position="52"/>
        <end position="85"/>
    </location>
</feature>
<dbReference type="Pfam" id="PF01529">
    <property type="entry name" value="DHHC"/>
    <property type="match status" value="1"/>
</dbReference>
<evidence type="ECO:0000256" key="3">
    <source>
        <dbReference type="ARBA" id="ARBA00022679"/>
    </source>
</evidence>
<feature type="domain" description="Palmitoyltransferase DHHC" evidence="13">
    <location>
        <begin position="245"/>
        <end position="377"/>
    </location>
</feature>
<dbReference type="InterPro" id="IPR039859">
    <property type="entry name" value="PFA4/ZDH16/20/ERF2-like"/>
</dbReference>
<reference evidence="14 15" key="1">
    <citation type="journal article" date="2024" name="Nat. Commun.">
        <title>Phylogenomics reveals the evolutionary origins of lichenization in chlorophyte algae.</title>
        <authorList>
            <person name="Puginier C."/>
            <person name="Libourel C."/>
            <person name="Otte J."/>
            <person name="Skaloud P."/>
            <person name="Haon M."/>
            <person name="Grisel S."/>
            <person name="Petersen M."/>
            <person name="Berrin J.G."/>
            <person name="Delaux P.M."/>
            <person name="Dal Grande F."/>
            <person name="Keller J."/>
        </authorList>
    </citation>
    <scope>NUCLEOTIDE SEQUENCE [LARGE SCALE GENOMIC DNA]</scope>
    <source>
        <strain evidence="14 15">SAG 216-7</strain>
    </source>
</reference>
<evidence type="ECO:0000256" key="10">
    <source>
        <dbReference type="ARBA" id="ARBA00048048"/>
    </source>
</evidence>
<dbReference type="InterPro" id="IPR001594">
    <property type="entry name" value="Palmitoyltrfase_DHHC"/>
</dbReference>
<keyword evidence="9 11" id="KW-0012">Acyltransferase</keyword>
<evidence type="ECO:0000256" key="11">
    <source>
        <dbReference type="RuleBase" id="RU079119"/>
    </source>
</evidence>
<evidence type="ECO:0000256" key="6">
    <source>
        <dbReference type="ARBA" id="ARBA00023136"/>
    </source>
</evidence>
<evidence type="ECO:0000256" key="12">
    <source>
        <dbReference type="SAM" id="MobiDB-lite"/>
    </source>
</evidence>
<dbReference type="PANTHER" id="PTHR22883">
    <property type="entry name" value="ZINC FINGER DHHC DOMAIN CONTAINING PROTEIN"/>
    <property type="match status" value="1"/>
</dbReference>
<evidence type="ECO:0000256" key="7">
    <source>
        <dbReference type="ARBA" id="ARBA00023139"/>
    </source>
</evidence>
<evidence type="ECO:0000256" key="9">
    <source>
        <dbReference type="ARBA" id="ARBA00023315"/>
    </source>
</evidence>
<dbReference type="EMBL" id="JALJOT010000001">
    <property type="protein sequence ID" value="KAK9918251.1"/>
    <property type="molecule type" value="Genomic_DNA"/>
</dbReference>
<evidence type="ECO:0000259" key="13">
    <source>
        <dbReference type="Pfam" id="PF01529"/>
    </source>
</evidence>
<evidence type="ECO:0000313" key="15">
    <source>
        <dbReference type="Proteomes" id="UP001491310"/>
    </source>
</evidence>
<feature type="transmembrane region" description="Helical" evidence="11">
    <location>
        <begin position="123"/>
        <end position="144"/>
    </location>
</feature>
<keyword evidence="4 11" id="KW-0812">Transmembrane</keyword>
<dbReference type="PANTHER" id="PTHR22883:SF43">
    <property type="entry name" value="PALMITOYLTRANSFERASE APP"/>
    <property type="match status" value="1"/>
</dbReference>
<keyword evidence="5 11" id="KW-1133">Transmembrane helix</keyword>
<gene>
    <name evidence="14" type="ORF">WJX75_002575</name>
</gene>
<evidence type="ECO:0000256" key="5">
    <source>
        <dbReference type="ARBA" id="ARBA00022989"/>
    </source>
</evidence>
<dbReference type="EC" id="2.3.1.225" evidence="11"/>
<accession>A0ABR2Z2S0</accession>
<evidence type="ECO:0000256" key="8">
    <source>
        <dbReference type="ARBA" id="ARBA00023288"/>
    </source>
</evidence>
<keyword evidence="8" id="KW-0449">Lipoprotein</keyword>
<keyword evidence="15" id="KW-1185">Reference proteome</keyword>
<keyword evidence="3 11" id="KW-0808">Transferase</keyword>
<feature type="transmembrane region" description="Helical" evidence="11">
    <location>
        <begin position="338"/>
        <end position="361"/>
    </location>
</feature>
<name>A0ABR2Z2S0_9CHLO</name>
<feature type="transmembrane region" description="Helical" evidence="11">
    <location>
        <begin position="156"/>
        <end position="179"/>
    </location>
</feature>
<proteinExistence type="inferred from homology"/>
<evidence type="ECO:0000256" key="1">
    <source>
        <dbReference type="ARBA" id="ARBA00004127"/>
    </source>
</evidence>
<sequence>MPSLAALQRLKGEQALDRQLAGFPVSESFRARVAEDLSGQIADFVVPGSGRGSLPVSKSSHDGAATTLPDHGEHETRENGWDSMLPTSSMGSGLLEDEAQRRTFDTASPSTGSVLGASVPQILPPWLIILLLVPLYVGGVKLVIVKGSGIPSPELAASRMTAFVVVALEAASISSFLVFCAPMMPDRLPETLALTILVPTSFFLHYRAATCDPGFLPRAGEDPPSWFVSEGHTETDGQQRLGQGQCATCLIDRPLRSKHCAICDRCVLHFDHHCPVVCTCVGARNIRTFLLLVAVIFATQVLYLRLVCAFCLRMLAAAWGMTPETVKGLHVFWQALQLYPGIVILAMVQVPLLMGSSVILLRAAFCIAANLTTNEGIVNVRYAYLQGPDGRFWNYFDRGVLSNCLQFWQG</sequence>
<evidence type="ECO:0000256" key="4">
    <source>
        <dbReference type="ARBA" id="ARBA00022692"/>
    </source>
</evidence>
<keyword evidence="6 11" id="KW-0472">Membrane</keyword>
<comment type="catalytic activity">
    <reaction evidence="10 11">
        <text>L-cysteinyl-[protein] + hexadecanoyl-CoA = S-hexadecanoyl-L-cysteinyl-[protein] + CoA</text>
        <dbReference type="Rhea" id="RHEA:36683"/>
        <dbReference type="Rhea" id="RHEA-COMP:10131"/>
        <dbReference type="Rhea" id="RHEA-COMP:11032"/>
        <dbReference type="ChEBI" id="CHEBI:29950"/>
        <dbReference type="ChEBI" id="CHEBI:57287"/>
        <dbReference type="ChEBI" id="CHEBI:57379"/>
        <dbReference type="ChEBI" id="CHEBI:74151"/>
        <dbReference type="EC" id="2.3.1.225"/>
    </reaction>
</comment>
<evidence type="ECO:0000256" key="2">
    <source>
        <dbReference type="ARBA" id="ARBA00008574"/>
    </source>
</evidence>
<protein>
    <recommendedName>
        <fullName evidence="11">S-acyltransferase</fullName>
        <ecNumber evidence="11">2.3.1.225</ecNumber>
    </recommendedName>
    <alternativeName>
        <fullName evidence="11">Palmitoyltransferase</fullName>
    </alternativeName>
</protein>
<comment type="subcellular location">
    <subcellularLocation>
        <location evidence="1">Endomembrane system</location>
        <topology evidence="1">Multi-pass membrane protein</topology>
    </subcellularLocation>
</comment>
<evidence type="ECO:0000313" key="14">
    <source>
        <dbReference type="EMBL" id="KAK9918251.1"/>
    </source>
</evidence>
<dbReference type="Proteomes" id="UP001491310">
    <property type="component" value="Unassembled WGS sequence"/>
</dbReference>
<dbReference type="PROSITE" id="PS50216">
    <property type="entry name" value="DHHC"/>
    <property type="match status" value="1"/>
</dbReference>
<keyword evidence="7" id="KW-0564">Palmitate</keyword>
<comment type="domain">
    <text evidence="11">The DHHC domain is required for palmitoyltransferase activity.</text>
</comment>